<evidence type="ECO:0000256" key="1">
    <source>
        <dbReference type="SAM" id="MobiDB-lite"/>
    </source>
</evidence>
<feature type="region of interest" description="Disordered" evidence="1">
    <location>
        <begin position="34"/>
        <end position="71"/>
    </location>
</feature>
<sequence>MSKLVLIQLVVFASFAVGISQGHFLKALLGGHQHRGFASQPSESPSSSFELPSPASGLPSSPLDSQLYPHF</sequence>
<feature type="compositionally biased region" description="Low complexity" evidence="1">
    <location>
        <begin position="37"/>
        <end position="63"/>
    </location>
</feature>
<dbReference type="WBParaSite" id="jg22302">
    <property type="protein sequence ID" value="jg22302"/>
    <property type="gene ID" value="jg22302"/>
</dbReference>
<reference evidence="3" key="1">
    <citation type="submission" date="2022-11" db="UniProtKB">
        <authorList>
            <consortium name="WormBaseParasite"/>
        </authorList>
    </citation>
    <scope>IDENTIFICATION</scope>
</reference>
<dbReference type="Proteomes" id="UP000887574">
    <property type="component" value="Unplaced"/>
</dbReference>
<organism evidence="2 3">
    <name type="scientific">Ditylenchus dipsaci</name>
    <dbReference type="NCBI Taxonomy" id="166011"/>
    <lineage>
        <taxon>Eukaryota</taxon>
        <taxon>Metazoa</taxon>
        <taxon>Ecdysozoa</taxon>
        <taxon>Nematoda</taxon>
        <taxon>Chromadorea</taxon>
        <taxon>Rhabditida</taxon>
        <taxon>Tylenchina</taxon>
        <taxon>Tylenchomorpha</taxon>
        <taxon>Sphaerularioidea</taxon>
        <taxon>Anguinidae</taxon>
        <taxon>Anguininae</taxon>
        <taxon>Ditylenchus</taxon>
    </lineage>
</organism>
<keyword evidence="2" id="KW-1185">Reference proteome</keyword>
<name>A0A915DPN6_9BILA</name>
<accession>A0A915DPN6</accession>
<evidence type="ECO:0000313" key="3">
    <source>
        <dbReference type="WBParaSite" id="jg22302"/>
    </source>
</evidence>
<protein>
    <submittedName>
        <fullName evidence="3">Uncharacterized protein</fullName>
    </submittedName>
</protein>
<proteinExistence type="predicted"/>
<dbReference type="AlphaFoldDB" id="A0A915DPN6"/>
<evidence type="ECO:0000313" key="2">
    <source>
        <dbReference type="Proteomes" id="UP000887574"/>
    </source>
</evidence>